<name>A0A9N9FQF9_9GLOM</name>
<feature type="compositionally biased region" description="Basic and acidic residues" evidence="8">
    <location>
        <begin position="221"/>
        <end position="236"/>
    </location>
</feature>
<feature type="compositionally biased region" description="Polar residues" evidence="8">
    <location>
        <begin position="74"/>
        <end position="90"/>
    </location>
</feature>
<evidence type="ECO:0000313" key="11">
    <source>
        <dbReference type="Proteomes" id="UP000789831"/>
    </source>
</evidence>
<keyword evidence="5" id="KW-0418">Kinase</keyword>
<evidence type="ECO:0000256" key="7">
    <source>
        <dbReference type="PROSITE-ProRule" id="PRU10141"/>
    </source>
</evidence>
<keyword evidence="4 7" id="KW-0547">Nucleotide-binding</keyword>
<proteinExistence type="inferred from homology"/>
<feature type="compositionally biased region" description="Low complexity" evidence="8">
    <location>
        <begin position="51"/>
        <end position="61"/>
    </location>
</feature>
<feature type="compositionally biased region" description="Low complexity" evidence="8">
    <location>
        <begin position="142"/>
        <end position="151"/>
    </location>
</feature>
<evidence type="ECO:0000256" key="5">
    <source>
        <dbReference type="ARBA" id="ARBA00022777"/>
    </source>
</evidence>
<dbReference type="GO" id="GO:0004709">
    <property type="term" value="F:MAP kinase kinase kinase activity"/>
    <property type="evidence" value="ECO:0007669"/>
    <property type="project" value="UniProtKB-ARBA"/>
</dbReference>
<dbReference type="InterPro" id="IPR011009">
    <property type="entry name" value="Kinase-like_dom_sf"/>
</dbReference>
<comment type="caution">
    <text evidence="10">The sequence shown here is derived from an EMBL/GenBank/DDBJ whole genome shotgun (WGS) entry which is preliminary data.</text>
</comment>
<evidence type="ECO:0000259" key="9">
    <source>
        <dbReference type="PROSITE" id="PS50011"/>
    </source>
</evidence>
<evidence type="ECO:0000256" key="3">
    <source>
        <dbReference type="ARBA" id="ARBA00022679"/>
    </source>
</evidence>
<feature type="compositionally biased region" description="Basic and acidic residues" evidence="8">
    <location>
        <begin position="1"/>
        <end position="12"/>
    </location>
</feature>
<dbReference type="OrthoDB" id="266718at2759"/>
<feature type="region of interest" description="Disordered" evidence="8">
    <location>
        <begin position="694"/>
        <end position="719"/>
    </location>
</feature>
<dbReference type="SUPFAM" id="SSF56112">
    <property type="entry name" value="Protein kinase-like (PK-like)"/>
    <property type="match status" value="1"/>
</dbReference>
<evidence type="ECO:0000256" key="8">
    <source>
        <dbReference type="SAM" id="MobiDB-lite"/>
    </source>
</evidence>
<evidence type="ECO:0000256" key="6">
    <source>
        <dbReference type="ARBA" id="ARBA00022840"/>
    </source>
</evidence>
<keyword evidence="2" id="KW-0723">Serine/threonine-protein kinase</keyword>
<dbReference type="FunFam" id="3.30.200.20:FF:000387">
    <property type="entry name" value="Serine/threonine-protein kinase STE11"/>
    <property type="match status" value="1"/>
</dbReference>
<dbReference type="PROSITE" id="PS50011">
    <property type="entry name" value="PROTEIN_KINASE_DOM"/>
    <property type="match status" value="1"/>
</dbReference>
<keyword evidence="11" id="KW-1185">Reference proteome</keyword>
<gene>
    <name evidence="10" type="ORF">AGERDE_LOCUS6832</name>
</gene>
<dbReference type="AlphaFoldDB" id="A0A9N9FQF9"/>
<dbReference type="PROSITE" id="PS00108">
    <property type="entry name" value="PROTEIN_KINASE_ST"/>
    <property type="match status" value="1"/>
</dbReference>
<feature type="region of interest" description="Disordered" evidence="8">
    <location>
        <begin position="849"/>
        <end position="876"/>
    </location>
</feature>
<feature type="compositionally biased region" description="Basic and acidic residues" evidence="8">
    <location>
        <begin position="41"/>
        <end position="50"/>
    </location>
</feature>
<dbReference type="PROSITE" id="PS00107">
    <property type="entry name" value="PROTEIN_KINASE_ATP"/>
    <property type="match status" value="1"/>
</dbReference>
<protein>
    <submittedName>
        <fullName evidence="10">1893_t:CDS:1</fullName>
    </submittedName>
</protein>
<dbReference type="EMBL" id="CAJVPL010001132">
    <property type="protein sequence ID" value="CAG8554355.1"/>
    <property type="molecule type" value="Genomic_DNA"/>
</dbReference>
<dbReference type="InterPro" id="IPR008271">
    <property type="entry name" value="Ser/Thr_kinase_AS"/>
</dbReference>
<evidence type="ECO:0000256" key="4">
    <source>
        <dbReference type="ARBA" id="ARBA00022741"/>
    </source>
</evidence>
<feature type="region of interest" description="Disordered" evidence="8">
    <location>
        <begin position="754"/>
        <end position="802"/>
    </location>
</feature>
<dbReference type="GO" id="GO:0005524">
    <property type="term" value="F:ATP binding"/>
    <property type="evidence" value="ECO:0007669"/>
    <property type="project" value="UniProtKB-UniRule"/>
</dbReference>
<feature type="region of interest" description="Disordered" evidence="8">
    <location>
        <begin position="654"/>
        <end position="674"/>
    </location>
</feature>
<feature type="binding site" evidence="7">
    <location>
        <position position="982"/>
    </location>
    <ligand>
        <name>ATP</name>
        <dbReference type="ChEBI" id="CHEBI:30616"/>
    </ligand>
</feature>
<feature type="compositionally biased region" description="Basic and acidic residues" evidence="8">
    <location>
        <begin position="773"/>
        <end position="787"/>
    </location>
</feature>
<feature type="compositionally biased region" description="Low complexity" evidence="8">
    <location>
        <begin position="856"/>
        <end position="867"/>
    </location>
</feature>
<feature type="compositionally biased region" description="Basic residues" evidence="8">
    <location>
        <begin position="91"/>
        <end position="109"/>
    </location>
</feature>
<accession>A0A9N9FQF9</accession>
<keyword evidence="3" id="KW-0808">Transferase</keyword>
<evidence type="ECO:0000256" key="1">
    <source>
        <dbReference type="ARBA" id="ARBA00006529"/>
    </source>
</evidence>
<sequence>MGIRRPSDEHVYPHVNGSVSPSGPSPSTSPTYQMPNGHFSINERERRSRSSSDSSVYSAERPTSSPKSRPLPPQISTNVGTNGTQNSSLTRKFHVIHKSERKMKERQHRVSFADKDNSPQVGSPPNEYAYSPSPTTPIRSGTPSPTQTPSSDLSQRTLTPNSPKTSSIVPPLRVSSLNYQFQSPSSSNSNNSNNSSVASNQMQQQQSNKSEDNLSSPRPSSRKESPQKPQKVDRADSYPSVTKLFYDVARNLQATLNHTNFCVIDVTGIDDPAKIKNKIFDALEIKDDREIYNIHLTEIGQKEDGPIINDEELVKKCKNADRIGTLKLFVKKMHASEDVHYYTAIERNPTITHPPFTTTSIEVKPLIEFVGGFRPNLVPEIQQKNGQQRAHLYTDEPSAISISMPQPVIYQQQPQIQGHSNKSTPFSLQLYNPCENIDRQQSTRPAVKFSSNKLQHPPNLTPGAPPKINNIIKNIVQQSSPLSSIASHPYPSSGIKRCLSEEQIGQKKYSNFARIQNEMPIKKYNSVENFDQPPKKTSHVPKSSSKNILGNFNNFEELQREHTINANLTETCFVHLTDNSTTVKPTEEEEPPLWAIIDPSTIEEEDKIGKIWIDKPISNPKQKPTEEEEPPLWAIIDPSTIKEEDKIGKIWVDKPISNPRQKPTEEEEPPLWPIIDPSTIEEQDKIGKIWIDKPISNPRQKPTEEEEPPLWPIIDPSTIPDGEKKSTLWINKPISISSTSSSIDTTLVNYPISDNTLTNSDEDEDLLNTPPKSSREETPKDPSKVRFDVPSSSRPERSIARSVSMRRGLKDSWVVRPTVEDVYEDLQEYFPEHDLDKEIDGTDSGIIHHTNNDGETMPSMTTSTNSTGKKKLARGRSIRHVAEQIVNRERQQWAIATTAVQANTKLKRKITKIWGTRTEQVKPGQSWTSQQGQSIDDNNNKTPEEKTVPKIKWARGALIGKGTFGKVYIAFNLSTQEMIAVKQVERPTTASDMLSERQNSLVRSFYAEMNLLKVLDHDHIVQYLGYEETPEALNIFLEYVNGGSIGTCLKINGKFQEPVVRSFTRQILLGLEYLHEKSILHRDIKSDNILVNEDGCCKISDFGISKKINHAYAYDNQSNMSLQGTIFYLAPEVFTEGYSAKVDIWSLGCVVIEMFTGNRPWATFNDLTAMYKIGKEKKHPPIPNESMISPEAKDFLERCFIIDPTKRPRAEELSEHPFVREDPNFQFKKYIKVPPIVPSK</sequence>
<organism evidence="10 11">
    <name type="scientific">Ambispora gerdemannii</name>
    <dbReference type="NCBI Taxonomy" id="144530"/>
    <lineage>
        <taxon>Eukaryota</taxon>
        <taxon>Fungi</taxon>
        <taxon>Fungi incertae sedis</taxon>
        <taxon>Mucoromycota</taxon>
        <taxon>Glomeromycotina</taxon>
        <taxon>Glomeromycetes</taxon>
        <taxon>Archaeosporales</taxon>
        <taxon>Ambisporaceae</taxon>
        <taxon>Ambispora</taxon>
    </lineage>
</organism>
<dbReference type="Gene3D" id="1.10.510.10">
    <property type="entry name" value="Transferase(Phosphotransferase) domain 1"/>
    <property type="match status" value="1"/>
</dbReference>
<dbReference type="SMART" id="SM00220">
    <property type="entry name" value="S_TKc"/>
    <property type="match status" value="1"/>
</dbReference>
<feature type="compositionally biased region" description="Low complexity" evidence="8">
    <location>
        <begin position="180"/>
        <end position="208"/>
    </location>
</feature>
<dbReference type="Proteomes" id="UP000789831">
    <property type="component" value="Unassembled WGS sequence"/>
</dbReference>
<feature type="compositionally biased region" description="Polar residues" evidence="8">
    <location>
        <begin position="132"/>
        <end position="141"/>
    </location>
</feature>
<dbReference type="GO" id="GO:0000196">
    <property type="term" value="P:cell integrity MAPK cascade"/>
    <property type="evidence" value="ECO:0007669"/>
    <property type="project" value="UniProtKB-ARBA"/>
</dbReference>
<dbReference type="FunFam" id="1.10.510.10:FF:000182">
    <property type="entry name" value="MAP kinase kinase kinase mkh1"/>
    <property type="match status" value="1"/>
</dbReference>
<feature type="compositionally biased region" description="Polar residues" evidence="8">
    <location>
        <begin position="152"/>
        <end position="168"/>
    </location>
</feature>
<dbReference type="Pfam" id="PF00069">
    <property type="entry name" value="Pkinase"/>
    <property type="match status" value="1"/>
</dbReference>
<feature type="region of interest" description="Disordered" evidence="8">
    <location>
        <begin position="918"/>
        <end position="945"/>
    </location>
</feature>
<reference evidence="10" key="1">
    <citation type="submission" date="2021-06" db="EMBL/GenBank/DDBJ databases">
        <authorList>
            <person name="Kallberg Y."/>
            <person name="Tangrot J."/>
            <person name="Rosling A."/>
        </authorList>
    </citation>
    <scope>NUCLEOTIDE SEQUENCE</scope>
    <source>
        <strain evidence="10">MT106</strain>
    </source>
</reference>
<feature type="compositionally biased region" description="Polar residues" evidence="8">
    <location>
        <begin position="923"/>
        <end position="937"/>
    </location>
</feature>
<feature type="domain" description="Protein kinase" evidence="9">
    <location>
        <begin position="953"/>
        <end position="1219"/>
    </location>
</feature>
<keyword evidence="6 7" id="KW-0067">ATP-binding</keyword>
<evidence type="ECO:0000313" key="10">
    <source>
        <dbReference type="EMBL" id="CAG8554355.1"/>
    </source>
</evidence>
<dbReference type="InterPro" id="IPR000719">
    <property type="entry name" value="Prot_kinase_dom"/>
</dbReference>
<comment type="similarity">
    <text evidence="1">Belongs to the protein kinase superfamily. STE Ser/Thr protein kinase family. MAP kinase kinase kinase subfamily.</text>
</comment>
<dbReference type="PANTHER" id="PTHR11584">
    <property type="entry name" value="SERINE/THREONINE PROTEIN KINASE"/>
    <property type="match status" value="1"/>
</dbReference>
<dbReference type="InterPro" id="IPR017441">
    <property type="entry name" value="Protein_kinase_ATP_BS"/>
</dbReference>
<dbReference type="PANTHER" id="PTHR11584:SF369">
    <property type="entry name" value="MITOGEN-ACTIVATED PROTEIN KINASE KINASE KINASE 19-RELATED"/>
    <property type="match status" value="1"/>
</dbReference>
<evidence type="ECO:0000256" key="2">
    <source>
        <dbReference type="ARBA" id="ARBA00022527"/>
    </source>
</evidence>
<feature type="compositionally biased region" description="Low complexity" evidence="8">
    <location>
        <begin position="17"/>
        <end position="31"/>
    </location>
</feature>
<feature type="region of interest" description="Disordered" evidence="8">
    <location>
        <begin position="1"/>
        <end position="236"/>
    </location>
</feature>